<evidence type="ECO:0000313" key="2">
    <source>
        <dbReference type="EMBL" id="KAK1362889.1"/>
    </source>
</evidence>
<proteinExistence type="predicted"/>
<feature type="region of interest" description="Disordered" evidence="1">
    <location>
        <begin position="74"/>
        <end position="93"/>
    </location>
</feature>
<gene>
    <name evidence="2" type="ORF">POM88_038450</name>
</gene>
<name>A0AAD8H9A8_9APIA</name>
<evidence type="ECO:0000256" key="1">
    <source>
        <dbReference type="SAM" id="MobiDB-lite"/>
    </source>
</evidence>
<organism evidence="2 3">
    <name type="scientific">Heracleum sosnowskyi</name>
    <dbReference type="NCBI Taxonomy" id="360622"/>
    <lineage>
        <taxon>Eukaryota</taxon>
        <taxon>Viridiplantae</taxon>
        <taxon>Streptophyta</taxon>
        <taxon>Embryophyta</taxon>
        <taxon>Tracheophyta</taxon>
        <taxon>Spermatophyta</taxon>
        <taxon>Magnoliopsida</taxon>
        <taxon>eudicotyledons</taxon>
        <taxon>Gunneridae</taxon>
        <taxon>Pentapetalae</taxon>
        <taxon>asterids</taxon>
        <taxon>campanulids</taxon>
        <taxon>Apiales</taxon>
        <taxon>Apiaceae</taxon>
        <taxon>Apioideae</taxon>
        <taxon>apioid superclade</taxon>
        <taxon>Tordylieae</taxon>
        <taxon>Tordyliinae</taxon>
        <taxon>Heracleum</taxon>
    </lineage>
</organism>
<reference evidence="2" key="2">
    <citation type="submission" date="2023-05" db="EMBL/GenBank/DDBJ databases">
        <authorList>
            <person name="Schelkunov M.I."/>
        </authorList>
    </citation>
    <scope>NUCLEOTIDE SEQUENCE</scope>
    <source>
        <strain evidence="2">Hsosn_3</strain>
        <tissue evidence="2">Leaf</tissue>
    </source>
</reference>
<dbReference type="Proteomes" id="UP001237642">
    <property type="component" value="Unassembled WGS sequence"/>
</dbReference>
<dbReference type="EMBL" id="JAUIZM010000009">
    <property type="protein sequence ID" value="KAK1362889.1"/>
    <property type="molecule type" value="Genomic_DNA"/>
</dbReference>
<accession>A0AAD8H9A8</accession>
<comment type="caution">
    <text evidence="2">The sequence shown here is derived from an EMBL/GenBank/DDBJ whole genome shotgun (WGS) entry which is preliminary data.</text>
</comment>
<evidence type="ECO:0000313" key="3">
    <source>
        <dbReference type="Proteomes" id="UP001237642"/>
    </source>
</evidence>
<reference evidence="2" key="1">
    <citation type="submission" date="2023-02" db="EMBL/GenBank/DDBJ databases">
        <title>Genome of toxic invasive species Heracleum sosnowskyi carries increased number of genes despite the absence of recent whole-genome duplications.</title>
        <authorList>
            <person name="Schelkunov M."/>
            <person name="Shtratnikova V."/>
            <person name="Makarenko M."/>
            <person name="Klepikova A."/>
            <person name="Omelchenko D."/>
            <person name="Novikova G."/>
            <person name="Obukhova E."/>
            <person name="Bogdanov V."/>
            <person name="Penin A."/>
            <person name="Logacheva M."/>
        </authorList>
    </citation>
    <scope>NUCLEOTIDE SEQUENCE</scope>
    <source>
        <strain evidence="2">Hsosn_3</strain>
        <tissue evidence="2">Leaf</tissue>
    </source>
</reference>
<keyword evidence="3" id="KW-1185">Reference proteome</keyword>
<protein>
    <submittedName>
        <fullName evidence="2">Uncharacterized protein</fullName>
    </submittedName>
</protein>
<dbReference type="AlphaFoldDB" id="A0AAD8H9A8"/>
<sequence>MKIEDLDEQVEDFLRFEVSSVLAPEVPTSYSSERLKMVKQLKRTTEKEIQARSNIEDDASWNRMVGDETLFAETTRGIKDDGSSSTANNIEDTDPPKLIIRWKYFN</sequence>